<feature type="transmembrane region" description="Helical" evidence="1">
    <location>
        <begin position="80"/>
        <end position="101"/>
    </location>
</feature>
<dbReference type="AlphaFoldDB" id="A0AAD6RGP8"/>
<evidence type="ECO:0000313" key="3">
    <source>
        <dbReference type="Proteomes" id="UP001164929"/>
    </source>
</evidence>
<comment type="caution">
    <text evidence="2">The sequence shown here is derived from an EMBL/GenBank/DDBJ whole genome shotgun (WGS) entry which is preliminary data.</text>
</comment>
<protein>
    <submittedName>
        <fullName evidence="2">Uncharacterized protein</fullName>
    </submittedName>
</protein>
<keyword evidence="1" id="KW-1133">Transmembrane helix</keyword>
<evidence type="ECO:0000256" key="1">
    <source>
        <dbReference type="SAM" id="Phobius"/>
    </source>
</evidence>
<organism evidence="2 3">
    <name type="scientific">Populus alba x Populus x berolinensis</name>
    <dbReference type="NCBI Taxonomy" id="444605"/>
    <lineage>
        <taxon>Eukaryota</taxon>
        <taxon>Viridiplantae</taxon>
        <taxon>Streptophyta</taxon>
        <taxon>Embryophyta</taxon>
        <taxon>Tracheophyta</taxon>
        <taxon>Spermatophyta</taxon>
        <taxon>Magnoliopsida</taxon>
        <taxon>eudicotyledons</taxon>
        <taxon>Gunneridae</taxon>
        <taxon>Pentapetalae</taxon>
        <taxon>rosids</taxon>
        <taxon>fabids</taxon>
        <taxon>Malpighiales</taxon>
        <taxon>Salicaceae</taxon>
        <taxon>Saliceae</taxon>
        <taxon>Populus</taxon>
    </lineage>
</organism>
<gene>
    <name evidence="2" type="ORF">NC653_007382</name>
</gene>
<keyword evidence="1" id="KW-0812">Transmembrane</keyword>
<feature type="transmembrane region" description="Helical" evidence="1">
    <location>
        <begin position="12"/>
        <end position="32"/>
    </location>
</feature>
<sequence>MCNKYQVFCKHLIITISISTATTVTISDVSITTTDVIITVPSSALISTCLMLSLHNNELKIIFFLFLTQLSHRKYYFQRYIISSIIFNHFLNEFIYLFYLYNLIQKKKQYTTTQHYLSNLF</sequence>
<keyword evidence="1" id="KW-0472">Membrane</keyword>
<dbReference type="EMBL" id="JAQIZT010000002">
    <property type="protein sequence ID" value="KAJ7008700.1"/>
    <property type="molecule type" value="Genomic_DNA"/>
</dbReference>
<evidence type="ECO:0000313" key="2">
    <source>
        <dbReference type="EMBL" id="KAJ7008700.1"/>
    </source>
</evidence>
<proteinExistence type="predicted"/>
<dbReference type="Proteomes" id="UP001164929">
    <property type="component" value="Chromosome 2"/>
</dbReference>
<accession>A0AAD6RGP8</accession>
<reference evidence="2" key="1">
    <citation type="journal article" date="2023" name="Mol. Ecol. Resour.">
        <title>Chromosome-level genome assembly of a triploid poplar Populus alba 'Berolinensis'.</title>
        <authorList>
            <person name="Chen S."/>
            <person name="Yu Y."/>
            <person name="Wang X."/>
            <person name="Wang S."/>
            <person name="Zhang T."/>
            <person name="Zhou Y."/>
            <person name="He R."/>
            <person name="Meng N."/>
            <person name="Wang Y."/>
            <person name="Liu W."/>
            <person name="Liu Z."/>
            <person name="Liu J."/>
            <person name="Guo Q."/>
            <person name="Huang H."/>
            <person name="Sederoff R.R."/>
            <person name="Wang G."/>
            <person name="Qu G."/>
            <person name="Chen S."/>
        </authorList>
    </citation>
    <scope>NUCLEOTIDE SEQUENCE</scope>
    <source>
        <strain evidence="2">SC-2020</strain>
    </source>
</reference>
<name>A0AAD6RGP8_9ROSI</name>
<keyword evidence="3" id="KW-1185">Reference proteome</keyword>